<sequence length="254" mass="29345">MLSFATWNVNSIRARLHIAVSFLEDEDIDVAFFQETKVADEKFPEEPFLKLGYRIIKRGQPQYNGVAVLTRVDAEEIDPDFEDPLGQKRVLAVDFGSFIGINVYVPRGGYPGEEAFNYKMEFLRRLERAVRKELEKGRSLLVAGDFNIAPEEIDVFDPEIMRGEVCFLDEEREAFRGLIDAGLWDLFRKFNAGKEFTWWDYRMGAFRKNLGLRIDHILVSDELYGRAVGCSVDRKYRGVVRPSDHAPLKAFFEI</sequence>
<feature type="site" description="Interaction with DNA substrate" evidence="8">
    <location>
        <position position="245"/>
    </location>
</feature>
<feature type="active site" description="Proton donor/acceptor" evidence="6">
    <location>
        <position position="145"/>
    </location>
</feature>
<dbReference type="EMBL" id="DRBW01000123">
    <property type="protein sequence ID" value="HDM90184.1"/>
    <property type="molecule type" value="Genomic_DNA"/>
</dbReference>
<dbReference type="InterPro" id="IPR005135">
    <property type="entry name" value="Endo/exonuclease/phosphatase"/>
</dbReference>
<feature type="binding site" evidence="7">
    <location>
        <position position="244"/>
    </location>
    <ligand>
        <name>Mg(2+)</name>
        <dbReference type="ChEBI" id="CHEBI:18420"/>
        <label>1</label>
    </ligand>
</feature>
<feature type="domain" description="Endonuclease/exonuclease/phosphatase" evidence="9">
    <location>
        <begin position="5"/>
        <end position="245"/>
    </location>
</feature>
<dbReference type="AlphaFoldDB" id="A0A7C0XAY0"/>
<evidence type="ECO:0000256" key="8">
    <source>
        <dbReference type="PIRSR" id="PIRSR604808-3"/>
    </source>
</evidence>
<dbReference type="InterPro" id="IPR020848">
    <property type="entry name" value="AP_endonuclease_F1_CS"/>
</dbReference>
<dbReference type="GO" id="GO:0046872">
    <property type="term" value="F:metal ion binding"/>
    <property type="evidence" value="ECO:0007669"/>
    <property type="project" value="UniProtKB-KW"/>
</dbReference>
<dbReference type="GO" id="GO:0006281">
    <property type="term" value="P:DNA repair"/>
    <property type="evidence" value="ECO:0007669"/>
    <property type="project" value="InterPro"/>
</dbReference>
<feature type="active site" description="Proton acceptor" evidence="6">
    <location>
        <position position="245"/>
    </location>
</feature>
<comment type="caution">
    <text evidence="10">The sequence shown here is derived from an EMBL/GenBank/DDBJ whole genome shotgun (WGS) entry which is preliminary data.</text>
</comment>
<feature type="active site" evidence="6">
    <location>
        <position position="104"/>
    </location>
</feature>
<comment type="cofactor">
    <cofactor evidence="1">
        <name>Mn(2+)</name>
        <dbReference type="ChEBI" id="CHEBI:29035"/>
    </cofactor>
</comment>
<protein>
    <submittedName>
        <fullName evidence="10">Exodeoxyribonuclease III</fullName>
        <ecNumber evidence="10">3.1.11.2</ecNumber>
    </submittedName>
</protein>
<proteinExistence type="inferred from homology"/>
<dbReference type="CDD" id="cd09086">
    <property type="entry name" value="ExoIII-like_AP-endo"/>
    <property type="match status" value="1"/>
</dbReference>
<dbReference type="EC" id="3.1.11.2" evidence="10"/>
<reference evidence="10" key="1">
    <citation type="journal article" date="2020" name="mSystems">
        <title>Genome- and Community-Level Interaction Insights into Carbon Utilization and Element Cycling Functions of Hydrothermarchaeota in Hydrothermal Sediment.</title>
        <authorList>
            <person name="Zhou Z."/>
            <person name="Liu Y."/>
            <person name="Xu W."/>
            <person name="Pan J."/>
            <person name="Luo Z.H."/>
            <person name="Li M."/>
        </authorList>
    </citation>
    <scope>NUCLEOTIDE SEQUENCE [LARGE SCALE GENOMIC DNA]</scope>
    <source>
        <strain evidence="10">HyVt-237</strain>
    </source>
</reference>
<keyword evidence="5 7" id="KW-0460">Magnesium</keyword>
<comment type="similarity">
    <text evidence="2">Belongs to the DNA repair enzymes AP/ExoA family.</text>
</comment>
<organism evidence="10">
    <name type="scientific">candidate division WOR-3 bacterium</name>
    <dbReference type="NCBI Taxonomy" id="2052148"/>
    <lineage>
        <taxon>Bacteria</taxon>
        <taxon>Bacteria division WOR-3</taxon>
    </lineage>
</organism>
<dbReference type="NCBIfam" id="TIGR00633">
    <property type="entry name" value="xth"/>
    <property type="match status" value="1"/>
</dbReference>
<evidence type="ECO:0000256" key="1">
    <source>
        <dbReference type="ARBA" id="ARBA00001936"/>
    </source>
</evidence>
<evidence type="ECO:0000256" key="2">
    <source>
        <dbReference type="ARBA" id="ARBA00007092"/>
    </source>
</evidence>
<accession>A0A7C0XAY0</accession>
<dbReference type="Gene3D" id="3.60.10.10">
    <property type="entry name" value="Endonuclease/exonuclease/phosphatase"/>
    <property type="match status" value="1"/>
</dbReference>
<feature type="binding site" evidence="7">
    <location>
        <position position="245"/>
    </location>
    <ligand>
        <name>Mg(2+)</name>
        <dbReference type="ChEBI" id="CHEBI:18420"/>
        <label>1</label>
    </ligand>
</feature>
<keyword evidence="3 7" id="KW-0479">Metal-binding</keyword>
<evidence type="ECO:0000259" key="9">
    <source>
        <dbReference type="Pfam" id="PF03372"/>
    </source>
</evidence>
<dbReference type="Pfam" id="PF03372">
    <property type="entry name" value="Exo_endo_phos"/>
    <property type="match status" value="1"/>
</dbReference>
<dbReference type="InterPro" id="IPR036691">
    <property type="entry name" value="Endo/exonu/phosph_ase_sf"/>
</dbReference>
<keyword evidence="7" id="KW-0464">Manganese</keyword>
<gene>
    <name evidence="10" type="primary">xth</name>
    <name evidence="10" type="ORF">ENG67_03130</name>
</gene>
<feature type="binding site" evidence="7">
    <location>
        <position position="8"/>
    </location>
    <ligand>
        <name>Mg(2+)</name>
        <dbReference type="ChEBI" id="CHEBI:18420"/>
        <label>1</label>
    </ligand>
</feature>
<dbReference type="PANTHER" id="PTHR43250">
    <property type="entry name" value="EXODEOXYRIBONUCLEASE III"/>
    <property type="match status" value="1"/>
</dbReference>
<name>A0A7C0XAY0_UNCW3</name>
<feature type="binding site" evidence="7">
    <location>
        <position position="145"/>
    </location>
    <ligand>
        <name>Mg(2+)</name>
        <dbReference type="ChEBI" id="CHEBI:18420"/>
        <label>1</label>
    </ligand>
</feature>
<evidence type="ECO:0000256" key="5">
    <source>
        <dbReference type="ARBA" id="ARBA00022842"/>
    </source>
</evidence>
<dbReference type="GO" id="GO:0003677">
    <property type="term" value="F:DNA binding"/>
    <property type="evidence" value="ECO:0007669"/>
    <property type="project" value="InterPro"/>
</dbReference>
<comment type="cofactor">
    <cofactor evidence="7">
        <name>Mg(2+)</name>
        <dbReference type="ChEBI" id="CHEBI:18420"/>
    </cofactor>
    <cofactor evidence="7">
        <name>Mn(2+)</name>
        <dbReference type="ChEBI" id="CHEBI:29035"/>
    </cofactor>
    <text evidence="7">Probably binds two magnesium or manganese ions per subunit.</text>
</comment>
<evidence type="ECO:0000256" key="4">
    <source>
        <dbReference type="ARBA" id="ARBA00022801"/>
    </source>
</evidence>
<feature type="site" description="Transition state stabilizer" evidence="8">
    <location>
        <position position="147"/>
    </location>
</feature>
<dbReference type="GO" id="GO:0008311">
    <property type="term" value="F:double-stranded DNA 3'-5' DNA exonuclease activity"/>
    <property type="evidence" value="ECO:0007669"/>
    <property type="project" value="UniProtKB-EC"/>
</dbReference>
<feature type="binding site" evidence="7">
    <location>
        <position position="147"/>
    </location>
    <ligand>
        <name>Mg(2+)</name>
        <dbReference type="ChEBI" id="CHEBI:18420"/>
        <label>1</label>
    </ligand>
</feature>
<dbReference type="GO" id="GO:0004519">
    <property type="term" value="F:endonuclease activity"/>
    <property type="evidence" value="ECO:0007669"/>
    <property type="project" value="InterPro"/>
</dbReference>
<dbReference type="PROSITE" id="PS00728">
    <property type="entry name" value="AP_NUCLEASE_F1_3"/>
    <property type="match status" value="1"/>
</dbReference>
<evidence type="ECO:0000256" key="7">
    <source>
        <dbReference type="PIRSR" id="PIRSR604808-2"/>
    </source>
</evidence>
<dbReference type="Proteomes" id="UP000885931">
    <property type="component" value="Unassembled WGS sequence"/>
</dbReference>
<evidence type="ECO:0000256" key="6">
    <source>
        <dbReference type="PIRSR" id="PIRSR604808-1"/>
    </source>
</evidence>
<keyword evidence="4 10" id="KW-0378">Hydrolase</keyword>
<dbReference type="NCBIfam" id="TIGR00195">
    <property type="entry name" value="exoDNase_III"/>
    <property type="match status" value="1"/>
</dbReference>
<dbReference type="PANTHER" id="PTHR43250:SF2">
    <property type="entry name" value="EXODEOXYRIBONUCLEASE III"/>
    <property type="match status" value="1"/>
</dbReference>
<dbReference type="SUPFAM" id="SSF56219">
    <property type="entry name" value="DNase I-like"/>
    <property type="match status" value="1"/>
</dbReference>
<dbReference type="PROSITE" id="PS51435">
    <property type="entry name" value="AP_NUCLEASE_F1_4"/>
    <property type="match status" value="1"/>
</dbReference>
<feature type="site" description="Important for catalytic activity" evidence="8">
    <location>
        <position position="215"/>
    </location>
</feature>
<evidence type="ECO:0000313" key="10">
    <source>
        <dbReference type="EMBL" id="HDM90184.1"/>
    </source>
</evidence>
<dbReference type="InterPro" id="IPR037493">
    <property type="entry name" value="ExoIII-like"/>
</dbReference>
<evidence type="ECO:0000256" key="3">
    <source>
        <dbReference type="ARBA" id="ARBA00022723"/>
    </source>
</evidence>
<dbReference type="InterPro" id="IPR004808">
    <property type="entry name" value="AP_endonuc_1"/>
</dbReference>
<feature type="binding site" evidence="7">
    <location>
        <position position="35"/>
    </location>
    <ligand>
        <name>Mg(2+)</name>
        <dbReference type="ChEBI" id="CHEBI:18420"/>
        <label>1</label>
    </ligand>
</feature>